<comment type="caution">
    <text evidence="4">The sequence shown here is derived from an EMBL/GenBank/DDBJ whole genome shotgun (WGS) entry which is preliminary data.</text>
</comment>
<evidence type="ECO:0000313" key="5">
    <source>
        <dbReference type="Proteomes" id="UP001460270"/>
    </source>
</evidence>
<accession>A0AAW0NLJ9</accession>
<dbReference type="GO" id="GO:0060271">
    <property type="term" value="P:cilium assembly"/>
    <property type="evidence" value="ECO:0007669"/>
    <property type="project" value="TreeGrafter"/>
</dbReference>
<dbReference type="PANTHER" id="PTHR22736:SF2">
    <property type="entry name" value="COILED-COIL DOMAIN-CONTAINING PROTEIN 66"/>
    <property type="match status" value="1"/>
</dbReference>
<dbReference type="InterPro" id="IPR039183">
    <property type="entry name" value="CCD66"/>
</dbReference>
<feature type="domain" description="CCDC66" evidence="3">
    <location>
        <begin position="379"/>
        <end position="480"/>
    </location>
</feature>
<feature type="compositionally biased region" description="Basic and acidic residues" evidence="2">
    <location>
        <begin position="171"/>
        <end position="183"/>
    </location>
</feature>
<feature type="coiled-coil region" evidence="1">
    <location>
        <begin position="281"/>
        <end position="325"/>
    </location>
</feature>
<feature type="compositionally biased region" description="Polar residues" evidence="2">
    <location>
        <begin position="481"/>
        <end position="504"/>
    </location>
</feature>
<dbReference type="GO" id="GO:0008017">
    <property type="term" value="F:microtubule binding"/>
    <property type="evidence" value="ECO:0007669"/>
    <property type="project" value="TreeGrafter"/>
</dbReference>
<feature type="compositionally biased region" description="Basic and acidic residues" evidence="2">
    <location>
        <begin position="574"/>
        <end position="587"/>
    </location>
</feature>
<keyword evidence="5" id="KW-1185">Reference proteome</keyword>
<feature type="region of interest" description="Disordered" evidence="2">
    <location>
        <begin position="163"/>
        <end position="183"/>
    </location>
</feature>
<feature type="compositionally biased region" description="Polar residues" evidence="2">
    <location>
        <begin position="366"/>
        <end position="375"/>
    </location>
</feature>
<dbReference type="PANTHER" id="PTHR22736">
    <property type="entry name" value="COILED-COIL DOMAIN-CONTAINING PROTEIN 66"/>
    <property type="match status" value="1"/>
</dbReference>
<feature type="region of interest" description="Disordered" evidence="2">
    <location>
        <begin position="341"/>
        <end position="411"/>
    </location>
</feature>
<dbReference type="InterPro" id="IPR040467">
    <property type="entry name" value="CCDC66_dom"/>
</dbReference>
<feature type="compositionally biased region" description="Basic and acidic residues" evidence="2">
    <location>
        <begin position="433"/>
        <end position="480"/>
    </location>
</feature>
<dbReference type="AlphaFoldDB" id="A0AAW0NLJ9"/>
<reference evidence="5" key="1">
    <citation type="submission" date="2024-04" db="EMBL/GenBank/DDBJ databases">
        <title>Salinicola lusitanus LLJ914,a marine bacterium isolated from the Okinawa Trough.</title>
        <authorList>
            <person name="Li J."/>
        </authorList>
    </citation>
    <scope>NUCLEOTIDE SEQUENCE [LARGE SCALE GENOMIC DNA]</scope>
</reference>
<evidence type="ECO:0000313" key="4">
    <source>
        <dbReference type="EMBL" id="KAK7899420.1"/>
    </source>
</evidence>
<name>A0AAW0NLJ9_9GOBI</name>
<feature type="compositionally biased region" description="Polar residues" evidence="2">
    <location>
        <begin position="43"/>
        <end position="53"/>
    </location>
</feature>
<gene>
    <name evidence="4" type="ORF">WMY93_020273</name>
</gene>
<feature type="compositionally biased region" description="Pro residues" evidence="2">
    <location>
        <begin position="341"/>
        <end position="358"/>
    </location>
</feature>
<feature type="compositionally biased region" description="Low complexity" evidence="2">
    <location>
        <begin position="379"/>
        <end position="388"/>
    </location>
</feature>
<keyword evidence="1" id="KW-0175">Coiled coil</keyword>
<sequence>MFEMENGKPKLILVNPAERVQKNTVKPRPRLPSVLNCRPPSRVETQTPRTQEQPIRKHNVLNGRSHQSKPGRGAVTISKTQENHVPGKEVKTNAKVKASKPQNVRSNRKPEDPKKKVGQKVLPSNQCTELQDSEACLTNEQLQQILDVLPAKSNYPPITEEIQAETVSESVSRETKEPEELRGETGTVNFANKHKRSGGLLSWVEERPSEDRAALEAKKAQWKKELDEQVALKQKIHRSAPPRLQVEDDTESLVSVQSSISYKDLPAAIRSSLRVGEFAPMDEAELTQEQRQEQRRQWLQELDKQRDETTERKRLEKLLQQQSEDLQLWASHFDSLQRPPLAPPLCPLTQPVAPPPCPSADRAETGLSSSLSQWEDASVRASVETSSSSGGGHTTRASHLRTMTSLLDPAEIEQRERRRLKQLEQQRAIELQVEERRRHREEEENRRKREEEEEERRVEKERARLQQQYERDTQRERNKELSSVTEIINGSEPEPQSNTVANQDESPEPEAGPAAVNHHRDTGVQTDEMQMDPDSSAEAPAQVPGPSVLDRAQVLQMLQMLRKGFGTDVYEPFARTERSKKDEKRPDWNTQKPSRRFVPASQRYPEELQRQRQENRLRRQAQLLSLQRNPPQTPATQTTPTKAQRAAQTCKHKSTPQSQS</sequence>
<evidence type="ECO:0000256" key="1">
    <source>
        <dbReference type="SAM" id="Coils"/>
    </source>
</evidence>
<dbReference type="GO" id="GO:0005874">
    <property type="term" value="C:microtubule"/>
    <property type="evidence" value="ECO:0007669"/>
    <property type="project" value="TreeGrafter"/>
</dbReference>
<dbReference type="Pfam" id="PF15236">
    <property type="entry name" value="CCDC66"/>
    <property type="match status" value="1"/>
</dbReference>
<feature type="compositionally biased region" description="Basic and acidic residues" evidence="2">
    <location>
        <begin position="81"/>
        <end position="92"/>
    </location>
</feature>
<evidence type="ECO:0000259" key="3">
    <source>
        <dbReference type="Pfam" id="PF15236"/>
    </source>
</evidence>
<feature type="region of interest" description="Disordered" evidence="2">
    <location>
        <begin position="563"/>
        <end position="660"/>
    </location>
</feature>
<dbReference type="GO" id="GO:0005929">
    <property type="term" value="C:cilium"/>
    <property type="evidence" value="ECO:0007669"/>
    <property type="project" value="TreeGrafter"/>
</dbReference>
<dbReference type="EMBL" id="JBBPFD010000014">
    <property type="protein sequence ID" value="KAK7899420.1"/>
    <property type="molecule type" value="Genomic_DNA"/>
</dbReference>
<evidence type="ECO:0000256" key="2">
    <source>
        <dbReference type="SAM" id="MobiDB-lite"/>
    </source>
</evidence>
<feature type="region of interest" description="Disordered" evidence="2">
    <location>
        <begin position="430"/>
        <end position="550"/>
    </location>
</feature>
<feature type="region of interest" description="Disordered" evidence="2">
    <location>
        <begin position="1"/>
        <end position="121"/>
    </location>
</feature>
<protein>
    <recommendedName>
        <fullName evidence="3">CCDC66 domain-containing protein</fullName>
    </recommendedName>
</protein>
<dbReference type="Proteomes" id="UP001460270">
    <property type="component" value="Unassembled WGS sequence"/>
</dbReference>
<feature type="compositionally biased region" description="Low complexity" evidence="2">
    <location>
        <begin position="620"/>
        <end position="649"/>
    </location>
</feature>
<proteinExistence type="predicted"/>
<organism evidence="4 5">
    <name type="scientific">Mugilogobius chulae</name>
    <name type="common">yellowstripe goby</name>
    <dbReference type="NCBI Taxonomy" id="88201"/>
    <lineage>
        <taxon>Eukaryota</taxon>
        <taxon>Metazoa</taxon>
        <taxon>Chordata</taxon>
        <taxon>Craniata</taxon>
        <taxon>Vertebrata</taxon>
        <taxon>Euteleostomi</taxon>
        <taxon>Actinopterygii</taxon>
        <taxon>Neopterygii</taxon>
        <taxon>Teleostei</taxon>
        <taxon>Neoteleostei</taxon>
        <taxon>Acanthomorphata</taxon>
        <taxon>Gobiaria</taxon>
        <taxon>Gobiiformes</taxon>
        <taxon>Gobioidei</taxon>
        <taxon>Gobiidae</taxon>
        <taxon>Gobionellinae</taxon>
        <taxon>Mugilogobius</taxon>
    </lineage>
</organism>
<feature type="compositionally biased region" description="Basic and acidic residues" evidence="2">
    <location>
        <begin position="604"/>
        <end position="617"/>
    </location>
</feature>